<evidence type="ECO:0000313" key="4">
    <source>
        <dbReference type="Proteomes" id="UP001479436"/>
    </source>
</evidence>
<dbReference type="InterPro" id="IPR001005">
    <property type="entry name" value="SANT/Myb"/>
</dbReference>
<protein>
    <recommendedName>
        <fullName evidence="2">Myb-like domain-containing protein</fullName>
    </recommendedName>
</protein>
<feature type="region of interest" description="Disordered" evidence="1">
    <location>
        <begin position="275"/>
        <end position="294"/>
    </location>
</feature>
<comment type="caution">
    <text evidence="3">The sequence shown here is derived from an EMBL/GenBank/DDBJ whole genome shotgun (WGS) entry which is preliminary data.</text>
</comment>
<name>A0ABR2WKN0_9FUNG</name>
<dbReference type="PANTHER" id="PTHR22666">
    <property type="entry name" value="MYB_SANT-LIKE DNA-BINDING DOMAIN-CONTAINING PROTEIN 1"/>
    <property type="match status" value="1"/>
</dbReference>
<feature type="compositionally biased region" description="Polar residues" evidence="1">
    <location>
        <begin position="198"/>
        <end position="213"/>
    </location>
</feature>
<dbReference type="Gene3D" id="1.10.10.60">
    <property type="entry name" value="Homeodomain-like"/>
    <property type="match status" value="1"/>
</dbReference>
<gene>
    <name evidence="3" type="ORF">K7432_012519</name>
</gene>
<feature type="compositionally biased region" description="Low complexity" evidence="1">
    <location>
        <begin position="214"/>
        <end position="223"/>
    </location>
</feature>
<dbReference type="InterPro" id="IPR044822">
    <property type="entry name" value="Myb_DNA-bind_4"/>
</dbReference>
<proteinExistence type="predicted"/>
<organism evidence="3 4">
    <name type="scientific">Basidiobolus ranarum</name>
    <dbReference type="NCBI Taxonomy" id="34480"/>
    <lineage>
        <taxon>Eukaryota</taxon>
        <taxon>Fungi</taxon>
        <taxon>Fungi incertae sedis</taxon>
        <taxon>Zoopagomycota</taxon>
        <taxon>Entomophthoromycotina</taxon>
        <taxon>Basidiobolomycetes</taxon>
        <taxon>Basidiobolales</taxon>
        <taxon>Basidiobolaceae</taxon>
        <taxon>Basidiobolus</taxon>
    </lineage>
</organism>
<evidence type="ECO:0000259" key="2">
    <source>
        <dbReference type="PROSITE" id="PS50090"/>
    </source>
</evidence>
<feature type="region of interest" description="Disordered" evidence="1">
    <location>
        <begin position="175"/>
        <end position="223"/>
    </location>
</feature>
<dbReference type="Pfam" id="PF13837">
    <property type="entry name" value="Myb_DNA-bind_4"/>
    <property type="match status" value="1"/>
</dbReference>
<reference evidence="3 4" key="1">
    <citation type="submission" date="2023-04" db="EMBL/GenBank/DDBJ databases">
        <title>Genome of Basidiobolus ranarum AG-B5.</title>
        <authorList>
            <person name="Stajich J.E."/>
            <person name="Carter-House D."/>
            <person name="Gryganskyi A."/>
        </authorList>
    </citation>
    <scope>NUCLEOTIDE SEQUENCE [LARGE SCALE GENOMIC DNA]</scope>
    <source>
        <strain evidence="3 4">AG-B5</strain>
    </source>
</reference>
<dbReference type="EMBL" id="JASJQH010001099">
    <property type="protein sequence ID" value="KAK9762083.1"/>
    <property type="molecule type" value="Genomic_DNA"/>
</dbReference>
<feature type="compositionally biased region" description="Polar residues" evidence="1">
    <location>
        <begin position="285"/>
        <end position="294"/>
    </location>
</feature>
<dbReference type="InterPro" id="IPR026095">
    <property type="entry name" value="Myb/SANT-like_DNA-bd_dom_prot"/>
</dbReference>
<dbReference type="SMART" id="SM00717">
    <property type="entry name" value="SANT"/>
    <property type="match status" value="1"/>
</dbReference>
<accession>A0ABR2WKN0</accession>
<dbReference type="CDD" id="cd12203">
    <property type="entry name" value="GT1"/>
    <property type="match status" value="1"/>
</dbReference>
<feature type="domain" description="Myb-like" evidence="2">
    <location>
        <begin position="71"/>
        <end position="135"/>
    </location>
</feature>
<evidence type="ECO:0000256" key="1">
    <source>
        <dbReference type="SAM" id="MobiDB-lite"/>
    </source>
</evidence>
<feature type="region of interest" description="Disordered" evidence="1">
    <location>
        <begin position="41"/>
        <end position="76"/>
    </location>
</feature>
<keyword evidence="4" id="KW-1185">Reference proteome</keyword>
<sequence>MSSTSSSTLFTQVPNVSGTIANALSASPCPPQDIVLQAQSHSGLRSTPDGTPQGNGSNIPSFDKSPSPVKGTSRYSENWRHDETKYLIKLYGEHREYFESMKRNATVWERLHRRMLEAGFNRSAEQCRNRWKTLERKYKEILQHNSQPGSSKKTDDYFEDMNVIRVRRASVPLSMRNQAVDENGLPIPGQGLSPTLPPNHNSQQGNVSYDGGSQSQQIPLPAQQGQQQQVQQQQVQQQQVQQQQVQQQQVQQQQLQQLAQQHQQAQQQTMQHVLQQQQQQQQPQYNHHSGQTTPQHMVVANGQPVHFSTPNGSTGMIASSGASTPNGAVSGVGSIPENPTHSVQVAYSDINMTSF</sequence>
<dbReference type="Proteomes" id="UP001479436">
    <property type="component" value="Unassembled WGS sequence"/>
</dbReference>
<evidence type="ECO:0000313" key="3">
    <source>
        <dbReference type="EMBL" id="KAK9762083.1"/>
    </source>
</evidence>
<dbReference type="PROSITE" id="PS50090">
    <property type="entry name" value="MYB_LIKE"/>
    <property type="match status" value="1"/>
</dbReference>
<feature type="compositionally biased region" description="Low complexity" evidence="1">
    <location>
        <begin position="275"/>
        <end position="284"/>
    </location>
</feature>
<feature type="compositionally biased region" description="Polar residues" evidence="1">
    <location>
        <begin position="41"/>
        <end position="60"/>
    </location>
</feature>
<dbReference type="PANTHER" id="PTHR22666:SF3">
    <property type="entry name" value="MYB_SANT-LIKE DNA-BINDING DOMAIN-CONTAINING PROTEIN 1"/>
    <property type="match status" value="1"/>
</dbReference>